<organism evidence="11 12">
    <name type="scientific">Tulasnella calospora MUT 4182</name>
    <dbReference type="NCBI Taxonomy" id="1051891"/>
    <lineage>
        <taxon>Eukaryota</taxon>
        <taxon>Fungi</taxon>
        <taxon>Dikarya</taxon>
        <taxon>Basidiomycota</taxon>
        <taxon>Agaricomycotina</taxon>
        <taxon>Agaricomycetes</taxon>
        <taxon>Cantharellales</taxon>
        <taxon>Tulasnellaceae</taxon>
        <taxon>Tulasnella</taxon>
    </lineage>
</organism>
<dbReference type="InterPro" id="IPR044063">
    <property type="entry name" value="ZF_RING_GID"/>
</dbReference>
<evidence type="ECO:0008006" key="13">
    <source>
        <dbReference type="Google" id="ProtNLM"/>
    </source>
</evidence>
<keyword evidence="3" id="KW-0963">Cytoplasm</keyword>
<keyword evidence="4" id="KW-0479">Metal-binding</keyword>
<evidence type="ECO:0000256" key="6">
    <source>
        <dbReference type="ARBA" id="ARBA00022833"/>
    </source>
</evidence>
<dbReference type="GO" id="GO:0008270">
    <property type="term" value="F:zinc ion binding"/>
    <property type="evidence" value="ECO:0007669"/>
    <property type="project" value="UniProtKB-KW"/>
</dbReference>
<feature type="coiled-coil region" evidence="8">
    <location>
        <begin position="27"/>
        <end position="54"/>
    </location>
</feature>
<proteinExistence type="inferred from homology"/>
<gene>
    <name evidence="11" type="ORF">M407DRAFT_15185</name>
</gene>
<dbReference type="GO" id="GO:0034657">
    <property type="term" value="C:GID complex"/>
    <property type="evidence" value="ECO:0007669"/>
    <property type="project" value="TreeGrafter"/>
</dbReference>
<comment type="similarity">
    <text evidence="2">Belongs to the FYV10 family.</text>
</comment>
<comment type="subcellular location">
    <subcellularLocation>
        <location evidence="1">Cytoplasm</location>
    </subcellularLocation>
</comment>
<dbReference type="SMART" id="SM00757">
    <property type="entry name" value="CRA"/>
    <property type="match status" value="1"/>
</dbReference>
<dbReference type="PROSITE" id="PS51867">
    <property type="entry name" value="ZF_RING_GID"/>
    <property type="match status" value="1"/>
</dbReference>
<name>A0A0C3QH94_9AGAM</name>
<evidence type="ECO:0000256" key="1">
    <source>
        <dbReference type="ARBA" id="ARBA00004496"/>
    </source>
</evidence>
<keyword evidence="6" id="KW-0862">Zinc</keyword>
<dbReference type="HOGENOM" id="CLU_027445_2_0_1"/>
<dbReference type="Pfam" id="PF10607">
    <property type="entry name" value="CTLH"/>
    <property type="match status" value="1"/>
</dbReference>
<dbReference type="Proteomes" id="UP000054248">
    <property type="component" value="Unassembled WGS sequence"/>
</dbReference>
<keyword evidence="12" id="KW-1185">Reference proteome</keyword>
<keyword evidence="8" id="KW-0175">Coiled coil</keyword>
<accession>A0A0C3QH94</accession>
<dbReference type="GO" id="GO:0043161">
    <property type="term" value="P:proteasome-mediated ubiquitin-dependent protein catabolic process"/>
    <property type="evidence" value="ECO:0007669"/>
    <property type="project" value="InterPro"/>
</dbReference>
<dbReference type="CDD" id="cd16659">
    <property type="entry name" value="RING-Ubox_Emp"/>
    <property type="match status" value="1"/>
</dbReference>
<reference evidence="12" key="2">
    <citation type="submission" date="2015-01" db="EMBL/GenBank/DDBJ databases">
        <title>Evolutionary Origins and Diversification of the Mycorrhizal Mutualists.</title>
        <authorList>
            <consortium name="DOE Joint Genome Institute"/>
            <consortium name="Mycorrhizal Genomics Consortium"/>
            <person name="Kohler A."/>
            <person name="Kuo A."/>
            <person name="Nagy L.G."/>
            <person name="Floudas D."/>
            <person name="Copeland A."/>
            <person name="Barry K.W."/>
            <person name="Cichocki N."/>
            <person name="Veneault-Fourrey C."/>
            <person name="LaButti K."/>
            <person name="Lindquist E.A."/>
            <person name="Lipzen A."/>
            <person name="Lundell T."/>
            <person name="Morin E."/>
            <person name="Murat C."/>
            <person name="Riley R."/>
            <person name="Ohm R."/>
            <person name="Sun H."/>
            <person name="Tunlid A."/>
            <person name="Henrissat B."/>
            <person name="Grigoriev I.V."/>
            <person name="Hibbett D.S."/>
            <person name="Martin F."/>
        </authorList>
    </citation>
    <scope>NUCLEOTIDE SEQUENCE [LARGE SCALE GENOMIC DNA]</scope>
    <source>
        <strain evidence="12">MUT 4182</strain>
    </source>
</reference>
<evidence type="ECO:0000256" key="4">
    <source>
        <dbReference type="ARBA" id="ARBA00022723"/>
    </source>
</evidence>
<dbReference type="GO" id="GO:0005634">
    <property type="term" value="C:nucleus"/>
    <property type="evidence" value="ECO:0007669"/>
    <property type="project" value="TreeGrafter"/>
</dbReference>
<dbReference type="InterPro" id="IPR045098">
    <property type="entry name" value="Fyv10_fam"/>
</dbReference>
<evidence type="ECO:0000313" key="11">
    <source>
        <dbReference type="EMBL" id="KIO25861.1"/>
    </source>
</evidence>
<evidence type="ECO:0000259" key="10">
    <source>
        <dbReference type="PROSITE" id="PS51867"/>
    </source>
</evidence>
<evidence type="ECO:0000256" key="2">
    <source>
        <dbReference type="ARBA" id="ARBA00010615"/>
    </source>
</evidence>
<protein>
    <recommendedName>
        <fullName evidence="13">CTLH domain-containing protein</fullName>
    </recommendedName>
</protein>
<evidence type="ECO:0000313" key="12">
    <source>
        <dbReference type="Proteomes" id="UP000054248"/>
    </source>
</evidence>
<dbReference type="PANTHER" id="PTHR12170:SF2">
    <property type="entry name" value="E3 UBIQUITIN-PROTEIN TRANSFERASE MAEA"/>
    <property type="match status" value="1"/>
</dbReference>
<dbReference type="SMART" id="SM00668">
    <property type="entry name" value="CTLH"/>
    <property type="match status" value="1"/>
</dbReference>
<dbReference type="OrthoDB" id="1933455at2759"/>
<feature type="domain" description="RING-Gid-type" evidence="10">
    <location>
        <begin position="317"/>
        <end position="387"/>
    </location>
</feature>
<evidence type="ECO:0000256" key="3">
    <source>
        <dbReference type="ARBA" id="ARBA00022490"/>
    </source>
</evidence>
<dbReference type="STRING" id="1051891.A0A0C3QH94"/>
<dbReference type="InterPro" id="IPR006595">
    <property type="entry name" value="CTLH_C"/>
</dbReference>
<dbReference type="PANTHER" id="PTHR12170">
    <property type="entry name" value="MACROPHAGE ERYTHROBLAST ATTACHER-RELATED"/>
    <property type="match status" value="1"/>
</dbReference>
<dbReference type="InterPro" id="IPR013144">
    <property type="entry name" value="CRA_dom"/>
</dbReference>
<evidence type="ECO:0000256" key="8">
    <source>
        <dbReference type="SAM" id="Coils"/>
    </source>
</evidence>
<sequence>MDVCKVNHEASLMLEQPLIKVPYEQFRRNFKASQKAIERDYQALQKESANAAKNKRSSDQALKTLDGMINRVEGLKRKVSLPVVHLHYIQTNDNTPVQASMRRRLDHISTFESFTSTEQPGFAPWADTRLDRWLVDWSLRNGKEDTAKTIAKSRGIEDLVEISSFSSIRRVEAALRGHSCTEALAWCSQNKIALAKTKTTLEFDLRLQEYIELARSRKTSEAMAYSRKHFTSYLESHAKEVTHCMGLLACGPDTPLARYKRLYDPSRWETLVNSFRTVAFNLYSLPTEPLLHLALYAGLASLKLPTCSDGDCTNIDCPTCDAKGLGQLAKSVPMSHHVNSTIVCRLGGDIMNSDNPPMAFPNGYVYSTNGLKEMASRNDGMVTCPRSGFSCDFKMLRKVYIT</sequence>
<dbReference type="GO" id="GO:0061630">
    <property type="term" value="F:ubiquitin protein ligase activity"/>
    <property type="evidence" value="ECO:0007669"/>
    <property type="project" value="InterPro"/>
</dbReference>
<dbReference type="AlphaFoldDB" id="A0A0C3QH94"/>
<reference evidence="11 12" key="1">
    <citation type="submission" date="2014-04" db="EMBL/GenBank/DDBJ databases">
        <authorList>
            <consortium name="DOE Joint Genome Institute"/>
            <person name="Kuo A."/>
            <person name="Girlanda M."/>
            <person name="Perotto S."/>
            <person name="Kohler A."/>
            <person name="Nagy L.G."/>
            <person name="Floudas D."/>
            <person name="Copeland A."/>
            <person name="Barry K.W."/>
            <person name="Cichocki N."/>
            <person name="Veneault-Fourrey C."/>
            <person name="LaButti K."/>
            <person name="Lindquist E.A."/>
            <person name="Lipzen A."/>
            <person name="Lundell T."/>
            <person name="Morin E."/>
            <person name="Murat C."/>
            <person name="Sun H."/>
            <person name="Tunlid A."/>
            <person name="Henrissat B."/>
            <person name="Grigoriev I.V."/>
            <person name="Hibbett D.S."/>
            <person name="Martin F."/>
            <person name="Nordberg H.P."/>
            <person name="Cantor M.N."/>
            <person name="Hua S.X."/>
        </authorList>
    </citation>
    <scope>NUCLEOTIDE SEQUENCE [LARGE SCALE GENOMIC DNA]</scope>
    <source>
        <strain evidence="11 12">MUT 4182</strain>
    </source>
</reference>
<evidence type="ECO:0000256" key="5">
    <source>
        <dbReference type="ARBA" id="ARBA00022771"/>
    </source>
</evidence>
<dbReference type="InterPro" id="IPR024964">
    <property type="entry name" value="CTLH/CRA"/>
</dbReference>
<feature type="zinc finger region" description="RING-Gid-type" evidence="7">
    <location>
        <begin position="317"/>
        <end position="387"/>
    </location>
</feature>
<evidence type="ECO:0000259" key="9">
    <source>
        <dbReference type="PROSITE" id="PS50897"/>
    </source>
</evidence>
<dbReference type="GO" id="GO:0005737">
    <property type="term" value="C:cytoplasm"/>
    <property type="evidence" value="ECO:0007669"/>
    <property type="project" value="UniProtKB-SubCell"/>
</dbReference>
<dbReference type="PROSITE" id="PS50897">
    <property type="entry name" value="CTLH"/>
    <property type="match status" value="1"/>
</dbReference>
<dbReference type="EMBL" id="KN823034">
    <property type="protein sequence ID" value="KIO25861.1"/>
    <property type="molecule type" value="Genomic_DNA"/>
</dbReference>
<feature type="domain" description="CTLH" evidence="9">
    <location>
        <begin position="164"/>
        <end position="221"/>
    </location>
</feature>
<evidence type="ECO:0000256" key="7">
    <source>
        <dbReference type="PROSITE-ProRule" id="PRU01215"/>
    </source>
</evidence>
<keyword evidence="5 7" id="KW-0863">Zinc-finger</keyword>